<sequence length="158" mass="16450">MVDYANPLRPAERIANSDRDGAVDALARSRDEGRLTPAEFDQRAASARAAVTWGDLAPLFGDLPRGGNGAAGGAYAGAPGPAYEVGSPQGGGSWGSSRALGGAWGATIMAFVPFLALGLFFIAGFAWGGWAWSWLFFLLIPIAGVVIYGPASDRRGRY</sequence>
<evidence type="ECO:0000313" key="5">
    <source>
        <dbReference type="Proteomes" id="UP000291259"/>
    </source>
</evidence>
<keyword evidence="2" id="KW-1133">Transmembrane helix</keyword>
<feature type="transmembrane region" description="Helical" evidence="2">
    <location>
        <begin position="103"/>
        <end position="125"/>
    </location>
</feature>
<dbReference type="EMBL" id="CP035491">
    <property type="protein sequence ID" value="QAY72403.1"/>
    <property type="molecule type" value="Genomic_DNA"/>
</dbReference>
<evidence type="ECO:0000256" key="1">
    <source>
        <dbReference type="SAM" id="MobiDB-lite"/>
    </source>
</evidence>
<reference evidence="4 5" key="1">
    <citation type="submission" date="2019-01" db="EMBL/GenBank/DDBJ databases">
        <title>Genome sequencing of strain FW100M-8.</title>
        <authorList>
            <person name="Heo J."/>
            <person name="Kim S.-J."/>
            <person name="Kim J.-S."/>
            <person name="Hong S.-B."/>
            <person name="Kwon S.-W."/>
        </authorList>
    </citation>
    <scope>NUCLEOTIDE SEQUENCE [LARGE SCALE GENOMIC DNA]</scope>
    <source>
        <strain evidence="4 5">FW100M-8</strain>
    </source>
</reference>
<feature type="region of interest" description="Disordered" evidence="1">
    <location>
        <begin position="1"/>
        <end position="22"/>
    </location>
</feature>
<feature type="domain" description="DUF1707" evidence="3">
    <location>
        <begin position="13"/>
        <end position="64"/>
    </location>
</feature>
<accession>A0A4P6FBV6</accession>
<dbReference type="InterPro" id="IPR012551">
    <property type="entry name" value="DUF1707_SHOCT-like"/>
</dbReference>
<feature type="compositionally biased region" description="Basic and acidic residues" evidence="1">
    <location>
        <begin position="10"/>
        <end position="22"/>
    </location>
</feature>
<dbReference type="RefSeq" id="WP_129188590.1">
    <property type="nucleotide sequence ID" value="NZ_CP035491.1"/>
</dbReference>
<keyword evidence="2" id="KW-0472">Membrane</keyword>
<evidence type="ECO:0000313" key="4">
    <source>
        <dbReference type="EMBL" id="QAY72403.1"/>
    </source>
</evidence>
<feature type="transmembrane region" description="Helical" evidence="2">
    <location>
        <begin position="131"/>
        <end position="151"/>
    </location>
</feature>
<keyword evidence="5" id="KW-1185">Reference proteome</keyword>
<dbReference type="Proteomes" id="UP000291259">
    <property type="component" value="Chromosome"/>
</dbReference>
<dbReference type="KEGG" id="agf:ET445_02670"/>
<dbReference type="AlphaFoldDB" id="A0A4P6FBV6"/>
<keyword evidence="2" id="KW-0812">Transmembrane</keyword>
<evidence type="ECO:0000259" key="3">
    <source>
        <dbReference type="Pfam" id="PF08044"/>
    </source>
</evidence>
<gene>
    <name evidence="4" type="ORF">ET445_02670</name>
</gene>
<evidence type="ECO:0000256" key="2">
    <source>
        <dbReference type="SAM" id="Phobius"/>
    </source>
</evidence>
<organism evidence="4 5">
    <name type="scientific">Agromyces protaetiae</name>
    <dbReference type="NCBI Taxonomy" id="2509455"/>
    <lineage>
        <taxon>Bacteria</taxon>
        <taxon>Bacillati</taxon>
        <taxon>Actinomycetota</taxon>
        <taxon>Actinomycetes</taxon>
        <taxon>Micrococcales</taxon>
        <taxon>Microbacteriaceae</taxon>
        <taxon>Agromyces</taxon>
    </lineage>
</organism>
<name>A0A4P6FBV6_9MICO</name>
<dbReference type="Pfam" id="PF08044">
    <property type="entry name" value="DUF1707"/>
    <property type="match status" value="1"/>
</dbReference>
<protein>
    <submittedName>
        <fullName evidence="4">DUF1707 domain-containing protein</fullName>
    </submittedName>
</protein>
<dbReference type="OrthoDB" id="3534574at2"/>
<proteinExistence type="predicted"/>